<name>A0A0F5QHM5_9HYPH</name>
<protein>
    <recommendedName>
        <fullName evidence="3">Bacterial transcription activator effector binding domain-containing protein</fullName>
    </recommendedName>
</protein>
<organism evidence="1 2">
    <name type="scientific">Devosia epidermidihirudinis</name>
    <dbReference type="NCBI Taxonomy" id="1293439"/>
    <lineage>
        <taxon>Bacteria</taxon>
        <taxon>Pseudomonadati</taxon>
        <taxon>Pseudomonadota</taxon>
        <taxon>Alphaproteobacteria</taxon>
        <taxon>Hyphomicrobiales</taxon>
        <taxon>Devosiaceae</taxon>
        <taxon>Devosia</taxon>
    </lineage>
</organism>
<dbReference type="SUPFAM" id="SSF55136">
    <property type="entry name" value="Probable bacterial effector-binding domain"/>
    <property type="match status" value="1"/>
</dbReference>
<keyword evidence="2" id="KW-1185">Reference proteome</keyword>
<dbReference type="EMBL" id="LANJ01000011">
    <property type="protein sequence ID" value="KKC39524.1"/>
    <property type="molecule type" value="Genomic_DNA"/>
</dbReference>
<dbReference type="PATRIC" id="fig|1293439.3.peg.531"/>
<proteinExistence type="predicted"/>
<accession>A0A0F5QHM5</accession>
<reference evidence="1 2" key="1">
    <citation type="submission" date="2015-03" db="EMBL/GenBank/DDBJ databases">
        <authorList>
            <person name="Lepp D."/>
            <person name="Hassan Y.I."/>
            <person name="Li X.-Z."/>
            <person name="Zhou T."/>
        </authorList>
    </citation>
    <scope>NUCLEOTIDE SEQUENCE [LARGE SCALE GENOMIC DNA]</scope>
    <source>
        <strain evidence="1 2">E84</strain>
    </source>
</reference>
<dbReference type="Proteomes" id="UP000033411">
    <property type="component" value="Unassembled WGS sequence"/>
</dbReference>
<dbReference type="Gene3D" id="3.20.80.10">
    <property type="entry name" value="Regulatory factor, effector binding domain"/>
    <property type="match status" value="1"/>
</dbReference>
<dbReference type="AlphaFoldDB" id="A0A0F5QHM5"/>
<evidence type="ECO:0000313" key="2">
    <source>
        <dbReference type="Proteomes" id="UP000033411"/>
    </source>
</evidence>
<evidence type="ECO:0000313" key="1">
    <source>
        <dbReference type="EMBL" id="KKC39524.1"/>
    </source>
</evidence>
<dbReference type="STRING" id="1293439.WH87_04850"/>
<gene>
    <name evidence="1" type="ORF">WH87_04850</name>
</gene>
<evidence type="ECO:0008006" key="3">
    <source>
        <dbReference type="Google" id="ProtNLM"/>
    </source>
</evidence>
<sequence>MKIVETQDLWVVSQSRRLTIPQVKGAASEVCPQIDADLKRSGIAANDPWIFVSYNLPKNGKTFFNWRCCRPIPTPSAYDGPFDLLHLEPIIAATHMHLGPMRTLFSQGYAPLVKAIDESRHEFSGESRELYHHYDGPKAGYHKIEIQFGLAY</sequence>
<dbReference type="InterPro" id="IPR011256">
    <property type="entry name" value="Reg_factor_effector_dom_sf"/>
</dbReference>
<comment type="caution">
    <text evidence="1">The sequence shown here is derived from an EMBL/GenBank/DDBJ whole genome shotgun (WGS) entry which is preliminary data.</text>
</comment>